<gene>
    <name evidence="6" type="ORF">APU01nite_22040</name>
    <name evidence="7" type="ORF">SAMN04488100_11415</name>
</gene>
<dbReference type="Gene3D" id="1.10.1660.10">
    <property type="match status" value="1"/>
</dbReference>
<proteinExistence type="predicted"/>
<evidence type="ECO:0000256" key="3">
    <source>
        <dbReference type="ARBA" id="ARBA00023125"/>
    </source>
</evidence>
<evidence type="ECO:0000313" key="9">
    <source>
        <dbReference type="Proteomes" id="UP000321425"/>
    </source>
</evidence>
<dbReference type="InterPro" id="IPR029442">
    <property type="entry name" value="GyrI-like"/>
</dbReference>
<dbReference type="InterPro" id="IPR000551">
    <property type="entry name" value="MerR-type_HTH_dom"/>
</dbReference>
<sequence>MKSSKYLKISELAQLVHINKRTLHYYDEIGLFSPEFKDTNGYRYYAMTQIMDLSIILSLRELGMPLDEIRDILTGSFNEYTLSLEHKLDDIESKIRDLHTIKDIISRKLEYIETAERSHMEINRITLDDSYLILSDPLKDPSLLNVLDEAHQLVDQKSQYTLPNNEYGFMISTTKKFADPKDESYDYLYIDAPIDDDRHHLKPAGEYLSLVYQGTEDTLYLTYDKLINYCRGQGIELEGYFHEKVLLDSIQKNQDNMVTEIQVKIKD</sequence>
<dbReference type="InterPro" id="IPR009061">
    <property type="entry name" value="DNA-bd_dom_put_sf"/>
</dbReference>
<accession>A0A1H7TVW8</accession>
<evidence type="ECO:0000313" key="6">
    <source>
        <dbReference type="EMBL" id="GEK90165.1"/>
    </source>
</evidence>
<dbReference type="InterPro" id="IPR011256">
    <property type="entry name" value="Reg_factor_effector_dom_sf"/>
</dbReference>
<keyword evidence="2" id="KW-0805">Transcription regulation</keyword>
<dbReference type="RefSeq" id="WP_091488079.1">
    <property type="nucleotide sequence ID" value="NZ_BJUX01000036.1"/>
</dbReference>
<dbReference type="Gene3D" id="3.20.80.10">
    <property type="entry name" value="Regulatory factor, effector binding domain"/>
    <property type="match status" value="1"/>
</dbReference>
<dbReference type="EMBL" id="FOBL01000014">
    <property type="protein sequence ID" value="SEL88087.1"/>
    <property type="molecule type" value="Genomic_DNA"/>
</dbReference>
<feature type="domain" description="HTH merR-type" evidence="5">
    <location>
        <begin position="6"/>
        <end position="75"/>
    </location>
</feature>
<evidence type="ECO:0000313" key="8">
    <source>
        <dbReference type="Proteomes" id="UP000198548"/>
    </source>
</evidence>
<dbReference type="InterPro" id="IPR047057">
    <property type="entry name" value="MerR_fam"/>
</dbReference>
<evidence type="ECO:0000256" key="1">
    <source>
        <dbReference type="ARBA" id="ARBA00022491"/>
    </source>
</evidence>
<keyword evidence="4" id="KW-0804">Transcription</keyword>
<dbReference type="GO" id="GO:0003700">
    <property type="term" value="F:DNA-binding transcription factor activity"/>
    <property type="evidence" value="ECO:0007669"/>
    <property type="project" value="InterPro"/>
</dbReference>
<dbReference type="PROSITE" id="PS50937">
    <property type="entry name" value="HTH_MERR_2"/>
    <property type="match status" value="1"/>
</dbReference>
<dbReference type="OrthoDB" id="9814833at2"/>
<dbReference type="Pfam" id="PF06445">
    <property type="entry name" value="GyrI-like"/>
    <property type="match status" value="1"/>
</dbReference>
<name>A0A1H7TVW8_9LACT</name>
<evidence type="ECO:0000256" key="4">
    <source>
        <dbReference type="ARBA" id="ARBA00023163"/>
    </source>
</evidence>
<dbReference type="PANTHER" id="PTHR30204:SF69">
    <property type="entry name" value="MERR-FAMILY TRANSCRIPTIONAL REGULATOR"/>
    <property type="match status" value="1"/>
</dbReference>
<dbReference type="SUPFAM" id="SSF55136">
    <property type="entry name" value="Probable bacterial effector-binding domain"/>
    <property type="match status" value="1"/>
</dbReference>
<dbReference type="Proteomes" id="UP000321425">
    <property type="component" value="Unassembled WGS sequence"/>
</dbReference>
<keyword evidence="1" id="KW-0678">Repressor</keyword>
<dbReference type="SMART" id="SM00422">
    <property type="entry name" value="HTH_MERR"/>
    <property type="match status" value="1"/>
</dbReference>
<dbReference type="SUPFAM" id="SSF46955">
    <property type="entry name" value="Putative DNA-binding domain"/>
    <property type="match status" value="1"/>
</dbReference>
<dbReference type="GO" id="GO:0003677">
    <property type="term" value="F:DNA binding"/>
    <property type="evidence" value="ECO:0007669"/>
    <property type="project" value="UniProtKB-KW"/>
</dbReference>
<dbReference type="Proteomes" id="UP000198548">
    <property type="component" value="Unassembled WGS sequence"/>
</dbReference>
<evidence type="ECO:0000256" key="2">
    <source>
        <dbReference type="ARBA" id="ARBA00023015"/>
    </source>
</evidence>
<organism evidence="7 8">
    <name type="scientific">Alkalibacterium putridalgicola</name>
    <dbReference type="NCBI Taxonomy" id="426703"/>
    <lineage>
        <taxon>Bacteria</taxon>
        <taxon>Bacillati</taxon>
        <taxon>Bacillota</taxon>
        <taxon>Bacilli</taxon>
        <taxon>Lactobacillales</taxon>
        <taxon>Carnobacteriaceae</taxon>
        <taxon>Alkalibacterium</taxon>
    </lineage>
</organism>
<reference evidence="7 8" key="1">
    <citation type="submission" date="2016-10" db="EMBL/GenBank/DDBJ databases">
        <authorList>
            <person name="de Groot N.N."/>
        </authorList>
    </citation>
    <scope>NUCLEOTIDE SEQUENCE [LARGE SCALE GENOMIC DNA]</scope>
    <source>
        <strain evidence="7 8">DSM 19182</strain>
    </source>
</reference>
<dbReference type="PANTHER" id="PTHR30204">
    <property type="entry name" value="REDOX-CYCLING DRUG-SENSING TRANSCRIPTIONAL ACTIVATOR SOXR"/>
    <property type="match status" value="1"/>
</dbReference>
<dbReference type="STRING" id="426703.SAMN04488100_11415"/>
<reference evidence="6 9" key="2">
    <citation type="submission" date="2019-07" db="EMBL/GenBank/DDBJ databases">
        <title>Whole genome shotgun sequence of Alkalibacterium putridalgicola NBRC 103243.</title>
        <authorList>
            <person name="Hosoyama A."/>
            <person name="Uohara A."/>
            <person name="Ohji S."/>
            <person name="Ichikawa N."/>
        </authorList>
    </citation>
    <scope>NUCLEOTIDE SEQUENCE [LARGE SCALE GENOMIC DNA]</scope>
    <source>
        <strain evidence="6 9">NBRC 103243</strain>
    </source>
</reference>
<evidence type="ECO:0000313" key="7">
    <source>
        <dbReference type="EMBL" id="SEL88087.1"/>
    </source>
</evidence>
<evidence type="ECO:0000259" key="5">
    <source>
        <dbReference type="PROSITE" id="PS50937"/>
    </source>
</evidence>
<keyword evidence="3 7" id="KW-0238">DNA-binding</keyword>
<keyword evidence="9" id="KW-1185">Reference proteome</keyword>
<dbReference type="EMBL" id="BJUX01000036">
    <property type="protein sequence ID" value="GEK90165.1"/>
    <property type="molecule type" value="Genomic_DNA"/>
</dbReference>
<dbReference type="AlphaFoldDB" id="A0A1H7TVW8"/>
<dbReference type="Pfam" id="PF13411">
    <property type="entry name" value="MerR_1"/>
    <property type="match status" value="1"/>
</dbReference>
<protein>
    <submittedName>
        <fullName evidence="7">DNA-binding transcriptional regulator, MerR family</fullName>
    </submittedName>
    <submittedName>
        <fullName evidence="6">MerR family transcriptional regulator</fullName>
    </submittedName>
</protein>